<keyword evidence="1" id="KW-1133">Transmembrane helix</keyword>
<accession>A0ABY5VXM7</accession>
<keyword evidence="1" id="KW-0812">Transmembrane</keyword>
<feature type="transmembrane region" description="Helical" evidence="1">
    <location>
        <begin position="12"/>
        <end position="42"/>
    </location>
</feature>
<evidence type="ECO:0000313" key="3">
    <source>
        <dbReference type="Proteomes" id="UP001059617"/>
    </source>
</evidence>
<proteinExistence type="predicted"/>
<organism evidence="2 3">
    <name type="scientific">Dactylosporangium fulvum</name>
    <dbReference type="NCBI Taxonomy" id="53359"/>
    <lineage>
        <taxon>Bacteria</taxon>
        <taxon>Bacillati</taxon>
        <taxon>Actinomycetota</taxon>
        <taxon>Actinomycetes</taxon>
        <taxon>Micromonosporales</taxon>
        <taxon>Micromonosporaceae</taxon>
        <taxon>Dactylosporangium</taxon>
    </lineage>
</organism>
<dbReference type="EMBL" id="CP073720">
    <property type="protein sequence ID" value="UWP82375.1"/>
    <property type="molecule type" value="Genomic_DNA"/>
</dbReference>
<dbReference type="RefSeq" id="WP_259860147.1">
    <property type="nucleotide sequence ID" value="NZ_BAAAST010000025.1"/>
</dbReference>
<evidence type="ECO:0008006" key="4">
    <source>
        <dbReference type="Google" id="ProtNLM"/>
    </source>
</evidence>
<gene>
    <name evidence="2" type="ORF">Dfulv_46255</name>
</gene>
<protein>
    <recommendedName>
        <fullName evidence="4">ABC transporter permease</fullName>
    </recommendedName>
</protein>
<reference evidence="2" key="2">
    <citation type="submission" date="2022-09" db="EMBL/GenBank/DDBJ databases">
        <title>Biosynthetic gene clusters of Dactylosporangioum fulvum.</title>
        <authorList>
            <person name="Caradec T."/>
        </authorList>
    </citation>
    <scope>NUCLEOTIDE SEQUENCE</scope>
    <source>
        <strain evidence="2">NRRL B-16292</strain>
    </source>
</reference>
<dbReference type="Proteomes" id="UP001059617">
    <property type="component" value="Chromosome"/>
</dbReference>
<evidence type="ECO:0000313" key="2">
    <source>
        <dbReference type="EMBL" id="UWP82375.1"/>
    </source>
</evidence>
<keyword evidence="3" id="KW-1185">Reference proteome</keyword>
<evidence type="ECO:0000256" key="1">
    <source>
        <dbReference type="SAM" id="Phobius"/>
    </source>
</evidence>
<reference evidence="2" key="1">
    <citation type="submission" date="2021-04" db="EMBL/GenBank/DDBJ databases">
        <authorList>
            <person name="Hartkoorn R.C."/>
            <person name="Beaudoing E."/>
            <person name="Hot D."/>
        </authorList>
    </citation>
    <scope>NUCLEOTIDE SEQUENCE</scope>
    <source>
        <strain evidence="2">NRRL B-16292</strain>
    </source>
</reference>
<sequence length="44" mass="4527">MTIRLSLLISRRIGSALVAGTVASFTGLIVVVLVILAGIFALSL</sequence>
<keyword evidence="1" id="KW-0472">Membrane</keyword>
<name>A0ABY5VXM7_9ACTN</name>